<keyword evidence="3" id="KW-1185">Reference proteome</keyword>
<name>A0A8J3SUY6_9ACTN</name>
<sequence>MDAAPGPPRTAARATSHPSASWSQNRDTVMRRPIAGGPDEGPDWSADGFGDHSPRQIVRLSAGGGACEAVLDADRILADSAGPAGPDRPRPFHVHEDGLRPDDARVRALARGIGLEVVR</sequence>
<protein>
    <submittedName>
        <fullName evidence="2">Uncharacterized protein</fullName>
    </submittedName>
</protein>
<evidence type="ECO:0000256" key="1">
    <source>
        <dbReference type="SAM" id="MobiDB-lite"/>
    </source>
</evidence>
<evidence type="ECO:0000313" key="2">
    <source>
        <dbReference type="EMBL" id="GIH99501.1"/>
    </source>
</evidence>
<evidence type="ECO:0000313" key="3">
    <source>
        <dbReference type="Proteomes" id="UP000634476"/>
    </source>
</evidence>
<accession>A0A8J3SUY6</accession>
<dbReference type="EMBL" id="BOOK01000008">
    <property type="protein sequence ID" value="GIH99501.1"/>
    <property type="molecule type" value="Genomic_DNA"/>
</dbReference>
<dbReference type="AlphaFoldDB" id="A0A8J3SUY6"/>
<gene>
    <name evidence="2" type="ORF">Pta02_15100</name>
</gene>
<proteinExistence type="predicted"/>
<feature type="compositionally biased region" description="Polar residues" evidence="1">
    <location>
        <begin position="16"/>
        <end position="27"/>
    </location>
</feature>
<dbReference type="Proteomes" id="UP000634476">
    <property type="component" value="Unassembled WGS sequence"/>
</dbReference>
<comment type="caution">
    <text evidence="2">The sequence shown here is derived from an EMBL/GenBank/DDBJ whole genome shotgun (WGS) entry which is preliminary data.</text>
</comment>
<organism evidence="2 3">
    <name type="scientific">Planobispora takensis</name>
    <dbReference type="NCBI Taxonomy" id="1367882"/>
    <lineage>
        <taxon>Bacteria</taxon>
        <taxon>Bacillati</taxon>
        <taxon>Actinomycetota</taxon>
        <taxon>Actinomycetes</taxon>
        <taxon>Streptosporangiales</taxon>
        <taxon>Streptosporangiaceae</taxon>
        <taxon>Planobispora</taxon>
    </lineage>
</organism>
<feature type="region of interest" description="Disordered" evidence="1">
    <location>
        <begin position="1"/>
        <end position="52"/>
    </location>
</feature>
<reference evidence="2" key="1">
    <citation type="submission" date="2021-01" db="EMBL/GenBank/DDBJ databases">
        <title>Whole genome shotgun sequence of Planobispora takensis NBRC 109077.</title>
        <authorList>
            <person name="Komaki H."/>
            <person name="Tamura T."/>
        </authorList>
    </citation>
    <scope>NUCLEOTIDE SEQUENCE</scope>
    <source>
        <strain evidence="2">NBRC 109077</strain>
    </source>
</reference>